<evidence type="ECO:0000313" key="2">
    <source>
        <dbReference type="EMBL" id="CAE0811381.1"/>
    </source>
</evidence>
<dbReference type="SUPFAM" id="SSF63763">
    <property type="entry name" value="SAND domain-like"/>
    <property type="match status" value="1"/>
</dbReference>
<accession>A0A7S4CZR5</accession>
<name>A0A7S4CZR5_9EUGL</name>
<dbReference type="InterPro" id="IPR010919">
    <property type="entry name" value="SAND-like_dom_sf"/>
</dbReference>
<organism evidence="2">
    <name type="scientific">Eutreptiella gymnastica</name>
    <dbReference type="NCBI Taxonomy" id="73025"/>
    <lineage>
        <taxon>Eukaryota</taxon>
        <taxon>Discoba</taxon>
        <taxon>Euglenozoa</taxon>
        <taxon>Euglenida</taxon>
        <taxon>Spirocuta</taxon>
        <taxon>Euglenophyceae</taxon>
        <taxon>Eutreptiales</taxon>
        <taxon>Eutreptiaceae</taxon>
        <taxon>Eutreptiella</taxon>
    </lineage>
</organism>
<dbReference type="AlphaFoldDB" id="A0A7S4CZR5"/>
<proteinExistence type="predicted"/>
<feature type="compositionally biased region" description="Polar residues" evidence="1">
    <location>
        <begin position="155"/>
        <end position="170"/>
    </location>
</feature>
<gene>
    <name evidence="2" type="ORF">EGYM00163_LOCUS22529</name>
</gene>
<feature type="region of interest" description="Disordered" evidence="1">
    <location>
        <begin position="150"/>
        <end position="240"/>
    </location>
</feature>
<protein>
    <recommendedName>
        <fullName evidence="3">SAND domain-containing protein</fullName>
    </recommendedName>
</protein>
<reference evidence="2" key="1">
    <citation type="submission" date="2021-01" db="EMBL/GenBank/DDBJ databases">
        <authorList>
            <person name="Corre E."/>
            <person name="Pelletier E."/>
            <person name="Niang G."/>
            <person name="Scheremetjew M."/>
            <person name="Finn R."/>
            <person name="Kale V."/>
            <person name="Holt S."/>
            <person name="Cochrane G."/>
            <person name="Meng A."/>
            <person name="Brown T."/>
            <person name="Cohen L."/>
        </authorList>
    </citation>
    <scope>NUCLEOTIDE SEQUENCE</scope>
    <source>
        <strain evidence="2">CCMP1594</strain>
    </source>
</reference>
<dbReference type="Gene3D" id="3.10.390.10">
    <property type="entry name" value="SAND domain-like"/>
    <property type="match status" value="1"/>
</dbReference>
<evidence type="ECO:0008006" key="3">
    <source>
        <dbReference type="Google" id="ProtNLM"/>
    </source>
</evidence>
<evidence type="ECO:0000256" key="1">
    <source>
        <dbReference type="SAM" id="MobiDB-lite"/>
    </source>
</evidence>
<sequence length="1006" mass="110829">MIAQAEHLLKEVKVVCNGEPGLLDATTYQITCLCANCIKVQAGGVAMKGPCFEAHHGKAKSKKWKYTVKMLGSEAAQHLQRLARNKVEQLDNQLRTAVVEGSDSETAKEERLFVCRQMEKSKDLAFQSEVVVGDFLTRVDMLNSWRPTSKIDAWSTCNPGPTSSAGSTCSAGPAQFFKHNLRPRPQPSASDLAEPPSLASSQSSRKRPREPGAVHVSAKQRTPPGPLPCRKQLPSPPLCGRSVEAASSKPLVQEWESHPVTVGPRLEYVPGRDVLINAQQIAAGLEVFEKRSGQHVLTGAAVPLEILCKGFPAIQCVLHRFYEGRLPINIDGRANAGPVDLKAFLAQPRVQKEVEQALQRRKERLERMASCPTCRECKHCWPDGPPLCPWKLSKQQHLAHVVHVSTDQRTVYIGEEYDLTKYGTNIMGFQKAWKSCPIQSWSGGLKVADMPGDTPNKVVENALTKLLGDDEKYLINLFEHVWDIFAAGPQTSAVARTMLLNAQRSCCPSLGRTGWNAYSLNIDYQCSNHLDTKNVRDSYSAILVLETGEPFMGCYYMLPGFSRALDLRQGVVVFHRSRDTGIGEHGNSGLHRPTPNSHRISLVLYQTEVSDMARPPKTASAAAVKLPKDSRGTVPNLPVPNLPNAGKARASHVHEVPDAVAPIVPSTPQLSSAASDSNQPVSNQCIKMEPEDRYADNSFRLVPEAESRRSWELSNESTQSMLQYPQMEPPAWSVSSCWPLSEESLKVYAEFDSTPHPSGHAPQHCINEDTRGCDDYADLGNVSGKEGFAALSQLLASSRRRCDLPNSAGCLAAPHSPHTLNARPGNDSTTARSYQLFGVPLLPTAACYQNAYDWEQAAQQDAPRLDEMQEGAEPLQYIGAEGSLSGRQWCGDSFARGPEEGHVAGQLWSEQACNHMQEQIDIQANTEAHGHMDRQQFECMDPQELPSIEPIDERGQPSIYAPIDRKPCLWMDSQGDANTWAHDVAYQTETQQHAEVPPDTQEAFMQ</sequence>
<dbReference type="EMBL" id="HBJA01063823">
    <property type="protein sequence ID" value="CAE0811381.1"/>
    <property type="molecule type" value="Transcribed_RNA"/>
</dbReference>